<feature type="compositionally biased region" description="Polar residues" evidence="1">
    <location>
        <begin position="220"/>
        <end position="237"/>
    </location>
</feature>
<evidence type="ECO:0008006" key="6">
    <source>
        <dbReference type="Google" id="ProtNLM"/>
    </source>
</evidence>
<name>A0AAD5J5Q9_ACENE</name>
<accession>A0AAD5J5Q9</accession>
<reference evidence="4" key="2">
    <citation type="submission" date="2023-02" db="EMBL/GenBank/DDBJ databases">
        <authorList>
            <person name="Swenson N.G."/>
            <person name="Wegrzyn J.L."/>
            <person name="Mcevoy S.L."/>
        </authorList>
    </citation>
    <scope>NUCLEOTIDE SEQUENCE</scope>
    <source>
        <strain evidence="4">91603</strain>
        <tissue evidence="4">Leaf</tissue>
    </source>
</reference>
<feature type="compositionally biased region" description="Polar residues" evidence="1">
    <location>
        <begin position="187"/>
        <end position="208"/>
    </location>
</feature>
<dbReference type="InterPro" id="IPR024593">
    <property type="entry name" value="DUF3444"/>
</dbReference>
<dbReference type="Pfam" id="PF11926">
    <property type="entry name" value="DUF3444"/>
    <property type="match status" value="1"/>
</dbReference>
<proteinExistence type="predicted"/>
<dbReference type="AlphaFoldDB" id="A0AAD5J5Q9"/>
<dbReference type="PANTHER" id="PTHR45089:SF42">
    <property type="entry name" value="J DOMAIN-CONTAINING PROTEIN"/>
    <property type="match status" value="1"/>
</dbReference>
<gene>
    <name evidence="4" type="ORF">LWI28_010889</name>
</gene>
<organism evidence="4 5">
    <name type="scientific">Acer negundo</name>
    <name type="common">Box elder</name>
    <dbReference type="NCBI Taxonomy" id="4023"/>
    <lineage>
        <taxon>Eukaryota</taxon>
        <taxon>Viridiplantae</taxon>
        <taxon>Streptophyta</taxon>
        <taxon>Embryophyta</taxon>
        <taxon>Tracheophyta</taxon>
        <taxon>Spermatophyta</taxon>
        <taxon>Magnoliopsida</taxon>
        <taxon>eudicotyledons</taxon>
        <taxon>Gunneridae</taxon>
        <taxon>Pentapetalae</taxon>
        <taxon>rosids</taxon>
        <taxon>malvids</taxon>
        <taxon>Sapindales</taxon>
        <taxon>Sapindaceae</taxon>
        <taxon>Hippocastanoideae</taxon>
        <taxon>Acereae</taxon>
        <taxon>Acer</taxon>
    </lineage>
</organism>
<dbReference type="PANTHER" id="PTHR45089">
    <property type="entry name" value="DNAJ HEAT SHOCK AMINO-TERMINAL DOMAIN PROTEIN-RELATED"/>
    <property type="match status" value="1"/>
</dbReference>
<reference evidence="4" key="1">
    <citation type="journal article" date="2022" name="Plant J.">
        <title>Strategies of tolerance reflected in two North American maple genomes.</title>
        <authorList>
            <person name="McEvoy S.L."/>
            <person name="Sezen U.U."/>
            <person name="Trouern-Trend A."/>
            <person name="McMahon S.M."/>
            <person name="Schaberg P.G."/>
            <person name="Yang J."/>
            <person name="Wegrzyn J.L."/>
            <person name="Swenson N.G."/>
        </authorList>
    </citation>
    <scope>NUCLEOTIDE SEQUENCE</scope>
    <source>
        <strain evidence="4">91603</strain>
    </source>
</reference>
<feature type="domain" description="DUF3444" evidence="2">
    <location>
        <begin position="274"/>
        <end position="378"/>
    </location>
</feature>
<protein>
    <recommendedName>
        <fullName evidence="6">DUF3444 domain-containing protein</fullName>
    </recommendedName>
</protein>
<evidence type="ECO:0000259" key="3">
    <source>
        <dbReference type="Pfam" id="PF23551"/>
    </source>
</evidence>
<feature type="domain" description="Zinc beta-ribbon" evidence="3">
    <location>
        <begin position="138"/>
        <end position="171"/>
    </location>
</feature>
<dbReference type="EMBL" id="JAJSOW010000100">
    <property type="protein sequence ID" value="KAI9185812.1"/>
    <property type="molecule type" value="Genomic_DNA"/>
</dbReference>
<dbReference type="Pfam" id="PF23551">
    <property type="entry name" value="Zn_ribbon_20"/>
    <property type="match status" value="1"/>
</dbReference>
<feature type="compositionally biased region" description="Low complexity" evidence="1">
    <location>
        <begin position="51"/>
        <end position="61"/>
    </location>
</feature>
<dbReference type="Proteomes" id="UP001064489">
    <property type="component" value="Chromosome 3"/>
</dbReference>
<evidence type="ECO:0000256" key="1">
    <source>
        <dbReference type="SAM" id="MobiDB-lite"/>
    </source>
</evidence>
<evidence type="ECO:0000313" key="5">
    <source>
        <dbReference type="Proteomes" id="UP001064489"/>
    </source>
</evidence>
<sequence>MNPASFSKDAEGTAGEGNGKEGVGNPMRDGGKPSECGTSRNADKKRKIMSEGESSGSFEASNGDEDEDGLNTGHPTRRYSRQKQNVSCSENENEDDDFASNFQNGPHLRLGAATNVPKPPYMQFPGAHPSQNADKTTFWTFCDTCGIRYQYHRTHVNKVLRCQSCQQSLTAYDLGSRGISPGLPWNRSLNQNEVPNASKVPSQSNGGNPSAMAQEREGKSQNFCLNTGHPTRRYSGQKQNVSYLERDFVNPPKWSNGSKPSNASEEVVKELDPELLKYPDPDFSDFDKDRAESCFAVNQVWAIYDTCDGMPRYYARIKKVFSPGFKLQITWLDPVPDDEGENHWRDVDLPVACGKFKNGSTEGYEDIRMFSHQVSFIRGAGW</sequence>
<keyword evidence="5" id="KW-1185">Reference proteome</keyword>
<evidence type="ECO:0000259" key="2">
    <source>
        <dbReference type="Pfam" id="PF11926"/>
    </source>
</evidence>
<feature type="region of interest" description="Disordered" evidence="1">
    <location>
        <begin position="183"/>
        <end position="237"/>
    </location>
</feature>
<evidence type="ECO:0000313" key="4">
    <source>
        <dbReference type="EMBL" id="KAI9185812.1"/>
    </source>
</evidence>
<dbReference type="InterPro" id="IPR056988">
    <property type="entry name" value="Zn_ribbon_pln"/>
</dbReference>
<comment type="caution">
    <text evidence="4">The sequence shown here is derived from an EMBL/GenBank/DDBJ whole genome shotgun (WGS) entry which is preliminary data.</text>
</comment>
<feature type="region of interest" description="Disordered" evidence="1">
    <location>
        <begin position="1"/>
        <end position="112"/>
    </location>
</feature>